<dbReference type="InterPro" id="IPR001810">
    <property type="entry name" value="F-box_dom"/>
</dbReference>
<sequence>MDRISYLPEEIQSQIVSYLTTEEAVRTSILSRQWRKVVTTLSCLYFNQILFQREEKRTNENFKDFVYQTLDHIHDNSDIQKMRLDVKFEDAFVPHINEWKAFAVSHSVRELVLNIYFHKAILEELPLCLFTCKSLTSLTLKHVVLVLPTTVEFINLKALTLMFVAFSDENVPDKLFASCSVLEHLEIIDCYLKNLNVLTISAPKLKFLDFYSFNFVREIKFSYETLNQIIYRGNVLQVNSGTFVNLCNASFTFVYPPKSMRLYTYDKEFERQVRKSPIKLLADLPKHGQIITDGLLC</sequence>
<dbReference type="InterPro" id="IPR032675">
    <property type="entry name" value="LRR_dom_sf"/>
</dbReference>
<dbReference type="PANTHER" id="PTHR31639:SF256">
    <property type="entry name" value="OS07G0242900 PROTEIN"/>
    <property type="match status" value="1"/>
</dbReference>
<evidence type="ECO:0000313" key="3">
    <source>
        <dbReference type="Proteomes" id="UP000230069"/>
    </source>
</evidence>
<feature type="domain" description="F-box" evidence="1">
    <location>
        <begin position="1"/>
        <end position="49"/>
    </location>
</feature>
<dbReference type="EMBL" id="KZ305039">
    <property type="protein sequence ID" value="PIA41530.1"/>
    <property type="molecule type" value="Genomic_DNA"/>
</dbReference>
<dbReference type="InterPro" id="IPR055411">
    <property type="entry name" value="LRR_FXL15/At3g58940/PEG3-like"/>
</dbReference>
<dbReference type="Gene3D" id="1.20.1280.50">
    <property type="match status" value="1"/>
</dbReference>
<dbReference type="Gene3D" id="3.80.10.10">
    <property type="entry name" value="Ribonuclease Inhibitor"/>
    <property type="match status" value="1"/>
</dbReference>
<dbReference type="SMART" id="SM00256">
    <property type="entry name" value="FBOX"/>
    <property type="match status" value="1"/>
</dbReference>
<dbReference type="STRING" id="218851.A0A2G5DDH7"/>
<dbReference type="AlphaFoldDB" id="A0A2G5DDH7"/>
<dbReference type="PROSITE" id="PS50181">
    <property type="entry name" value="FBOX"/>
    <property type="match status" value="1"/>
</dbReference>
<organism evidence="2 3">
    <name type="scientific">Aquilegia coerulea</name>
    <name type="common">Rocky mountain columbine</name>
    <dbReference type="NCBI Taxonomy" id="218851"/>
    <lineage>
        <taxon>Eukaryota</taxon>
        <taxon>Viridiplantae</taxon>
        <taxon>Streptophyta</taxon>
        <taxon>Embryophyta</taxon>
        <taxon>Tracheophyta</taxon>
        <taxon>Spermatophyta</taxon>
        <taxon>Magnoliopsida</taxon>
        <taxon>Ranunculales</taxon>
        <taxon>Ranunculaceae</taxon>
        <taxon>Thalictroideae</taxon>
        <taxon>Aquilegia</taxon>
    </lineage>
</organism>
<accession>A0A2G5DDH7</accession>
<gene>
    <name evidence="2" type="ORF">AQUCO_02200156v1</name>
</gene>
<name>A0A2G5DDH7_AQUCA</name>
<dbReference type="InterPro" id="IPR036047">
    <property type="entry name" value="F-box-like_dom_sf"/>
</dbReference>
<dbReference type="SUPFAM" id="SSF81383">
    <property type="entry name" value="F-box domain"/>
    <property type="match status" value="1"/>
</dbReference>
<dbReference type="Pfam" id="PF00646">
    <property type="entry name" value="F-box"/>
    <property type="match status" value="1"/>
</dbReference>
<evidence type="ECO:0000313" key="2">
    <source>
        <dbReference type="EMBL" id="PIA41532.1"/>
    </source>
</evidence>
<dbReference type="EMBL" id="KZ305039">
    <property type="protein sequence ID" value="PIA41531.1"/>
    <property type="molecule type" value="Genomic_DNA"/>
</dbReference>
<reference evidence="2 3" key="1">
    <citation type="submission" date="2017-09" db="EMBL/GenBank/DDBJ databases">
        <title>WGS assembly of Aquilegia coerulea Goldsmith.</title>
        <authorList>
            <person name="Hodges S."/>
            <person name="Kramer E."/>
            <person name="Nordborg M."/>
            <person name="Tomkins J."/>
            <person name="Borevitz J."/>
            <person name="Derieg N."/>
            <person name="Yan J."/>
            <person name="Mihaltcheva S."/>
            <person name="Hayes R.D."/>
            <person name="Rokhsar D."/>
        </authorList>
    </citation>
    <scope>NUCLEOTIDE SEQUENCE [LARGE SCALE GENOMIC DNA]</scope>
    <source>
        <strain evidence="3">cv. Goldsmith</strain>
    </source>
</reference>
<dbReference type="FunCoup" id="A0A2G5DDH7">
    <property type="interactions" value="161"/>
</dbReference>
<proteinExistence type="predicted"/>
<dbReference type="SUPFAM" id="SSF52047">
    <property type="entry name" value="RNI-like"/>
    <property type="match status" value="1"/>
</dbReference>
<dbReference type="Proteomes" id="UP000230069">
    <property type="component" value="Unassembled WGS sequence"/>
</dbReference>
<protein>
    <recommendedName>
        <fullName evidence="1">F-box domain-containing protein</fullName>
    </recommendedName>
</protein>
<dbReference type="Pfam" id="PF24758">
    <property type="entry name" value="LRR_At5g56370"/>
    <property type="match status" value="1"/>
</dbReference>
<evidence type="ECO:0000259" key="1">
    <source>
        <dbReference type="PROSITE" id="PS50181"/>
    </source>
</evidence>
<dbReference type="EMBL" id="KZ305039">
    <property type="protein sequence ID" value="PIA41532.1"/>
    <property type="molecule type" value="Genomic_DNA"/>
</dbReference>
<dbReference type="PANTHER" id="PTHR31639">
    <property type="entry name" value="F-BOX PROTEIN-LIKE"/>
    <property type="match status" value="1"/>
</dbReference>
<keyword evidence="3" id="KW-1185">Reference proteome</keyword>
<dbReference type="OrthoDB" id="612216at2759"/>